<dbReference type="EMBL" id="JAUKPO010000003">
    <property type="protein sequence ID" value="MDO1446155.1"/>
    <property type="molecule type" value="Genomic_DNA"/>
</dbReference>
<keyword evidence="3" id="KW-1185">Reference proteome</keyword>
<dbReference type="Proteomes" id="UP001168528">
    <property type="component" value="Unassembled WGS sequence"/>
</dbReference>
<gene>
    <name evidence="2" type="ORF">Q0590_07825</name>
</gene>
<evidence type="ECO:0000313" key="3">
    <source>
        <dbReference type="Proteomes" id="UP001168528"/>
    </source>
</evidence>
<proteinExistence type="predicted"/>
<keyword evidence="1" id="KW-0472">Membrane</keyword>
<feature type="transmembrane region" description="Helical" evidence="1">
    <location>
        <begin position="21"/>
        <end position="43"/>
    </location>
</feature>
<evidence type="ECO:0000256" key="1">
    <source>
        <dbReference type="SAM" id="Phobius"/>
    </source>
</evidence>
<protein>
    <submittedName>
        <fullName evidence="2">Uncharacterized protein</fullName>
    </submittedName>
</protein>
<dbReference type="RefSeq" id="WP_302036956.1">
    <property type="nucleotide sequence ID" value="NZ_JAUKPO010000003.1"/>
</dbReference>
<evidence type="ECO:0000313" key="2">
    <source>
        <dbReference type="EMBL" id="MDO1446155.1"/>
    </source>
</evidence>
<keyword evidence="1" id="KW-0812">Transmembrane</keyword>
<accession>A0ABT8R643</accession>
<organism evidence="2 3">
    <name type="scientific">Rhodocytophaga aerolata</name>
    <dbReference type="NCBI Taxonomy" id="455078"/>
    <lineage>
        <taxon>Bacteria</taxon>
        <taxon>Pseudomonadati</taxon>
        <taxon>Bacteroidota</taxon>
        <taxon>Cytophagia</taxon>
        <taxon>Cytophagales</taxon>
        <taxon>Rhodocytophagaceae</taxon>
        <taxon>Rhodocytophaga</taxon>
    </lineage>
</organism>
<reference evidence="2" key="1">
    <citation type="submission" date="2023-07" db="EMBL/GenBank/DDBJ databases">
        <title>The genome sequence of Rhodocytophaga aerolata KACC 12507.</title>
        <authorList>
            <person name="Zhang X."/>
        </authorList>
    </citation>
    <scope>NUCLEOTIDE SEQUENCE</scope>
    <source>
        <strain evidence="2">KACC 12507</strain>
    </source>
</reference>
<name>A0ABT8R643_9BACT</name>
<comment type="caution">
    <text evidence="2">The sequence shown here is derived from an EMBL/GenBank/DDBJ whole genome shotgun (WGS) entry which is preliminary data.</text>
</comment>
<sequence>MNFKGNQTKDRIFYKAIGKQVVLFSLLVTFINTIVFPSFFLVVKHSGLSCQISATPECASSLTEYLLEDYLEVYDSTSDTKEEDITDLEKLFDEVDLLNYPSSHMAFHQGVYTIKKYAPDKYPLRVFCYSSPTPPPEC</sequence>
<keyword evidence="1" id="KW-1133">Transmembrane helix</keyword>